<evidence type="ECO:0000313" key="2">
    <source>
        <dbReference type="Proteomes" id="UP000177625"/>
    </source>
</evidence>
<dbReference type="EMBL" id="FJVC01000259">
    <property type="protein sequence ID" value="CZT46699.1"/>
    <property type="molecule type" value="Genomic_DNA"/>
</dbReference>
<sequence length="202" mass="22879">MFESPVFSAKVEIIEKSIQVSSTTLNTQSEVEIIGSDHYTVPALDDQSEAATDSCSFIWSKYHFASNERPGDAFSALSNAEYPIHSSGATLPLQLFRLLIHLVIKFIYMRCIKCVNVYRDMIITCLDLDIKFNLYLTKRLGIRGGSSSCRRERNCIIAYCTSCIVTKRSMSVKRMSSWRRASRKGVYASFKVSEFDHVIAET</sequence>
<proteinExistence type="predicted"/>
<gene>
    <name evidence="1" type="ORF">RSE6_07173</name>
</gene>
<protein>
    <submittedName>
        <fullName evidence="1">Uncharacterized protein</fullName>
    </submittedName>
</protein>
<evidence type="ECO:0000313" key="1">
    <source>
        <dbReference type="EMBL" id="CZT46699.1"/>
    </source>
</evidence>
<name>A0A1E1MC70_RHYSE</name>
<reference evidence="2" key="1">
    <citation type="submission" date="2016-03" db="EMBL/GenBank/DDBJ databases">
        <authorList>
            <person name="Guldener U."/>
        </authorList>
    </citation>
    <scope>NUCLEOTIDE SEQUENCE [LARGE SCALE GENOMIC DNA]</scope>
</reference>
<dbReference type="AlphaFoldDB" id="A0A1E1MC70"/>
<dbReference type="Proteomes" id="UP000177625">
    <property type="component" value="Unassembled WGS sequence"/>
</dbReference>
<organism evidence="1 2">
    <name type="scientific">Rhynchosporium secalis</name>
    <name type="common">Barley scald fungus</name>
    <dbReference type="NCBI Taxonomy" id="38038"/>
    <lineage>
        <taxon>Eukaryota</taxon>
        <taxon>Fungi</taxon>
        <taxon>Dikarya</taxon>
        <taxon>Ascomycota</taxon>
        <taxon>Pezizomycotina</taxon>
        <taxon>Leotiomycetes</taxon>
        <taxon>Helotiales</taxon>
        <taxon>Ploettnerulaceae</taxon>
        <taxon>Rhynchosporium</taxon>
    </lineage>
</organism>
<accession>A0A1E1MC70</accession>
<keyword evidence="2" id="KW-1185">Reference proteome</keyword>